<dbReference type="PRINTS" id="PR00032">
    <property type="entry name" value="HTHARAC"/>
</dbReference>
<proteinExistence type="predicted"/>
<dbReference type="InterPro" id="IPR001789">
    <property type="entry name" value="Sig_transdc_resp-reg_receiver"/>
</dbReference>
<dbReference type="SMART" id="SM00448">
    <property type="entry name" value="REC"/>
    <property type="match status" value="1"/>
</dbReference>
<keyword evidence="8" id="KW-1185">Reference proteome</keyword>
<dbReference type="AlphaFoldDB" id="A0A6H2GVU0"/>
<dbReference type="Pfam" id="PF00072">
    <property type="entry name" value="Response_reg"/>
    <property type="match status" value="1"/>
</dbReference>
<dbReference type="PANTHER" id="PTHR43280:SF2">
    <property type="entry name" value="HTH-TYPE TRANSCRIPTIONAL REGULATOR EXSA"/>
    <property type="match status" value="1"/>
</dbReference>
<dbReference type="Proteomes" id="UP000502136">
    <property type="component" value="Chromosome"/>
</dbReference>
<dbReference type="PROSITE" id="PS01124">
    <property type="entry name" value="HTH_ARAC_FAMILY_2"/>
    <property type="match status" value="1"/>
</dbReference>
<gene>
    <name evidence="7" type="ORF">HGI30_08105</name>
</gene>
<protein>
    <submittedName>
        <fullName evidence="7">Response regulator</fullName>
    </submittedName>
</protein>
<dbReference type="PROSITE" id="PS50110">
    <property type="entry name" value="RESPONSE_REGULATORY"/>
    <property type="match status" value="1"/>
</dbReference>
<evidence type="ECO:0000259" key="5">
    <source>
        <dbReference type="PROSITE" id="PS01124"/>
    </source>
</evidence>
<feature type="modified residue" description="4-aspartylphosphate" evidence="4">
    <location>
        <position position="54"/>
    </location>
</feature>
<keyword evidence="1" id="KW-0805">Transcription regulation</keyword>
<dbReference type="Gene3D" id="3.40.50.2300">
    <property type="match status" value="1"/>
</dbReference>
<dbReference type="SMART" id="SM00342">
    <property type="entry name" value="HTH_ARAC"/>
    <property type="match status" value="1"/>
</dbReference>
<accession>A0A6H2GVU0</accession>
<evidence type="ECO:0000256" key="4">
    <source>
        <dbReference type="PROSITE-ProRule" id="PRU00169"/>
    </source>
</evidence>
<evidence type="ECO:0000313" key="8">
    <source>
        <dbReference type="Proteomes" id="UP000502136"/>
    </source>
</evidence>
<keyword evidence="2" id="KW-0238">DNA-binding</keyword>
<name>A0A6H2GVU0_9BACL</name>
<reference evidence="7 8" key="1">
    <citation type="submission" date="2020-04" db="EMBL/GenBank/DDBJ databases">
        <title>Novel Paenibacillus strain UniB2 isolated from commercial digestive syrup.</title>
        <authorList>
            <person name="Thorat V."/>
            <person name="Kirdat K."/>
            <person name="Tiwarekar B."/>
            <person name="Yadav A."/>
        </authorList>
    </citation>
    <scope>NUCLEOTIDE SEQUENCE [LARGE SCALE GENOMIC DNA]</scope>
    <source>
        <strain evidence="7 8">UniB2</strain>
    </source>
</reference>
<dbReference type="InterPro" id="IPR011006">
    <property type="entry name" value="CheY-like_superfamily"/>
</dbReference>
<dbReference type="GO" id="GO:0003700">
    <property type="term" value="F:DNA-binding transcription factor activity"/>
    <property type="evidence" value="ECO:0007669"/>
    <property type="project" value="InterPro"/>
</dbReference>
<dbReference type="InterPro" id="IPR009057">
    <property type="entry name" value="Homeodomain-like_sf"/>
</dbReference>
<organism evidence="7 8">
    <name type="scientific">Paenibacillus albicereus</name>
    <dbReference type="NCBI Taxonomy" id="2726185"/>
    <lineage>
        <taxon>Bacteria</taxon>
        <taxon>Bacillati</taxon>
        <taxon>Bacillota</taxon>
        <taxon>Bacilli</taxon>
        <taxon>Bacillales</taxon>
        <taxon>Paenibacillaceae</taxon>
        <taxon>Paenibacillus</taxon>
    </lineage>
</organism>
<dbReference type="RefSeq" id="WP_168907162.1">
    <property type="nucleotide sequence ID" value="NZ_CP051428.1"/>
</dbReference>
<dbReference type="SUPFAM" id="SSF52172">
    <property type="entry name" value="CheY-like"/>
    <property type="match status" value="1"/>
</dbReference>
<dbReference type="PROSITE" id="PS00041">
    <property type="entry name" value="HTH_ARAC_FAMILY_1"/>
    <property type="match status" value="1"/>
</dbReference>
<feature type="domain" description="Response regulatory" evidence="6">
    <location>
        <begin position="2"/>
        <end position="119"/>
    </location>
</feature>
<dbReference type="InterPro" id="IPR020449">
    <property type="entry name" value="Tscrpt_reg_AraC-type_HTH"/>
</dbReference>
<sequence length="457" mass="51448">MRTMIVDDEHIVRKGLIHTTPWSRYGFEIVAEAENGARALERLREGGVDVLITDLTMPVMSGFELMRAAREEMPELYIVVLTCHHDFAFAQEALQIGAIDYMVKTQLSERVLEESLQRIADRIAQEKRLHPAKGRPEGEGKEWEAVLVPASGDRTRALPAGLQELSSELPGGGRIVRRVPEDDPQRLLALLEAADGTGSWRLMTVEPLSAGEAKGDTRASVARGFFYKADSDPRILAHLSRTELLELREPPPAAELERLEKEWTGFRWIYDERRLDDWLSRVAGQKPEPAWIRGLLERSWSVWKHLKPLQGLSGDVPHTWAECRKLVLGWLPELRSPAATAEAGTAIYQALEHMRTEAAHGMLMEDAARKVGLSRGYFGQCFRPLTGRSYHELLTILRIEASARMLADTNELIYAVAEQAGFKDEKYFRTVFKQVMGINPGEYRTRMQAGAQSGKPS</sequence>
<dbReference type="GO" id="GO:0043565">
    <property type="term" value="F:sequence-specific DNA binding"/>
    <property type="evidence" value="ECO:0007669"/>
    <property type="project" value="InterPro"/>
</dbReference>
<dbReference type="Pfam" id="PF12833">
    <property type="entry name" value="HTH_18"/>
    <property type="match status" value="1"/>
</dbReference>
<dbReference type="InterPro" id="IPR018060">
    <property type="entry name" value="HTH_AraC"/>
</dbReference>
<dbReference type="CDD" id="cd17536">
    <property type="entry name" value="REC_YesN-like"/>
    <property type="match status" value="1"/>
</dbReference>
<dbReference type="InterPro" id="IPR018062">
    <property type="entry name" value="HTH_AraC-typ_CS"/>
</dbReference>
<feature type="domain" description="HTH araC/xylS-type" evidence="5">
    <location>
        <begin position="348"/>
        <end position="446"/>
    </location>
</feature>
<keyword evidence="4" id="KW-0597">Phosphoprotein</keyword>
<evidence type="ECO:0000259" key="6">
    <source>
        <dbReference type="PROSITE" id="PS50110"/>
    </source>
</evidence>
<dbReference type="GO" id="GO:0000160">
    <property type="term" value="P:phosphorelay signal transduction system"/>
    <property type="evidence" value="ECO:0007669"/>
    <property type="project" value="InterPro"/>
</dbReference>
<dbReference type="PANTHER" id="PTHR43280">
    <property type="entry name" value="ARAC-FAMILY TRANSCRIPTIONAL REGULATOR"/>
    <property type="match status" value="1"/>
</dbReference>
<dbReference type="EMBL" id="CP051428">
    <property type="protein sequence ID" value="QJC51515.1"/>
    <property type="molecule type" value="Genomic_DNA"/>
</dbReference>
<dbReference type="SUPFAM" id="SSF46689">
    <property type="entry name" value="Homeodomain-like"/>
    <property type="match status" value="1"/>
</dbReference>
<dbReference type="KEGG" id="palr:HGI30_08105"/>
<evidence type="ECO:0000256" key="1">
    <source>
        <dbReference type="ARBA" id="ARBA00023015"/>
    </source>
</evidence>
<evidence type="ECO:0000256" key="3">
    <source>
        <dbReference type="ARBA" id="ARBA00023163"/>
    </source>
</evidence>
<evidence type="ECO:0000256" key="2">
    <source>
        <dbReference type="ARBA" id="ARBA00023125"/>
    </source>
</evidence>
<evidence type="ECO:0000313" key="7">
    <source>
        <dbReference type="EMBL" id="QJC51515.1"/>
    </source>
</evidence>
<keyword evidence="3" id="KW-0804">Transcription</keyword>
<dbReference type="Gene3D" id="1.10.10.60">
    <property type="entry name" value="Homeodomain-like"/>
    <property type="match status" value="1"/>
</dbReference>